<evidence type="ECO:0000256" key="1">
    <source>
        <dbReference type="SAM" id="Phobius"/>
    </source>
</evidence>
<dbReference type="Pfam" id="PF07062">
    <property type="entry name" value="Clc-like"/>
    <property type="match status" value="1"/>
</dbReference>
<keyword evidence="1" id="KW-1133">Transmembrane helix</keyword>
<proteinExistence type="predicted"/>
<dbReference type="AlphaFoldDB" id="A0A914RLW0"/>
<keyword evidence="1" id="KW-0812">Transmembrane</keyword>
<feature type="transmembrane region" description="Helical" evidence="1">
    <location>
        <begin position="12"/>
        <end position="35"/>
    </location>
</feature>
<dbReference type="Proteomes" id="UP000887564">
    <property type="component" value="Unplaced"/>
</dbReference>
<organism evidence="2 3">
    <name type="scientific">Parascaris equorum</name>
    <name type="common">Equine roundworm</name>
    <dbReference type="NCBI Taxonomy" id="6256"/>
    <lineage>
        <taxon>Eukaryota</taxon>
        <taxon>Metazoa</taxon>
        <taxon>Ecdysozoa</taxon>
        <taxon>Nematoda</taxon>
        <taxon>Chromadorea</taxon>
        <taxon>Rhabditida</taxon>
        <taxon>Spirurina</taxon>
        <taxon>Ascaridomorpha</taxon>
        <taxon>Ascaridoidea</taxon>
        <taxon>Ascarididae</taxon>
        <taxon>Parascaris</taxon>
    </lineage>
</organism>
<keyword evidence="1" id="KW-0472">Membrane</keyword>
<name>A0A914RLW0_PAREQ</name>
<evidence type="ECO:0000313" key="3">
    <source>
        <dbReference type="WBParaSite" id="PEQ_0000579701-mRNA-1"/>
    </source>
</evidence>
<sequence>MVGTYEQQIGYAFYLHLMGTVCWILAFVVALLTTYKFFTDRYSPSSLVTSKQIQSFVLLSLRFHLRFCNYRANVIIRTRSDYSAPFFF</sequence>
<accession>A0A914RLW0</accession>
<dbReference type="GO" id="GO:0016020">
    <property type="term" value="C:membrane"/>
    <property type="evidence" value="ECO:0007669"/>
    <property type="project" value="InterPro"/>
</dbReference>
<protein>
    <submittedName>
        <fullName evidence="3">Uncharacterized protein</fullName>
    </submittedName>
</protein>
<reference evidence="3" key="1">
    <citation type="submission" date="2022-11" db="UniProtKB">
        <authorList>
            <consortium name="WormBaseParasite"/>
        </authorList>
    </citation>
    <scope>IDENTIFICATION</scope>
</reference>
<keyword evidence="2" id="KW-1185">Reference proteome</keyword>
<evidence type="ECO:0000313" key="2">
    <source>
        <dbReference type="Proteomes" id="UP000887564"/>
    </source>
</evidence>
<dbReference type="InterPro" id="IPR010761">
    <property type="entry name" value="Clc_prot-like"/>
</dbReference>
<dbReference type="WBParaSite" id="PEQ_0000579701-mRNA-1">
    <property type="protein sequence ID" value="PEQ_0000579701-mRNA-1"/>
    <property type="gene ID" value="PEQ_0000579701"/>
</dbReference>